<dbReference type="GO" id="GO:0046872">
    <property type="term" value="F:metal ion binding"/>
    <property type="evidence" value="ECO:0007669"/>
    <property type="project" value="UniProtKB-KW"/>
</dbReference>
<keyword evidence="1" id="KW-0479">Metal-binding</keyword>
<protein>
    <submittedName>
        <fullName evidence="4">Copper transport protein ATX1</fullName>
    </submittedName>
</protein>
<dbReference type="PANTHER" id="PTHR22814">
    <property type="entry name" value="COPPER TRANSPORT PROTEIN ATOX1-RELATED"/>
    <property type="match status" value="1"/>
</dbReference>
<organism evidence="3 4">
    <name type="scientific">Gossypium hirsutum</name>
    <name type="common">Upland cotton</name>
    <name type="synonym">Gossypium mexicanum</name>
    <dbReference type="NCBI Taxonomy" id="3635"/>
    <lineage>
        <taxon>Eukaryota</taxon>
        <taxon>Viridiplantae</taxon>
        <taxon>Streptophyta</taxon>
        <taxon>Embryophyta</taxon>
        <taxon>Tracheophyta</taxon>
        <taxon>Spermatophyta</taxon>
        <taxon>Magnoliopsida</taxon>
        <taxon>eudicotyledons</taxon>
        <taxon>Gunneridae</taxon>
        <taxon>Pentapetalae</taxon>
        <taxon>rosids</taxon>
        <taxon>malvids</taxon>
        <taxon>Malvales</taxon>
        <taxon>Malvaceae</taxon>
        <taxon>Malvoideae</taxon>
        <taxon>Gossypium</taxon>
    </lineage>
</organism>
<dbReference type="GeneID" id="107922309"/>
<dbReference type="PaxDb" id="3635-A0A1U8KZG3"/>
<dbReference type="Pfam" id="PF00403">
    <property type="entry name" value="HMA"/>
    <property type="match status" value="1"/>
</dbReference>
<dbReference type="InterPro" id="IPR036163">
    <property type="entry name" value="HMA_dom_sf"/>
</dbReference>
<dbReference type="Proteomes" id="UP000818029">
    <property type="component" value="Chromosome D01"/>
</dbReference>
<sequence length="133" mass="14561">MDAHVAEAIIMRKALSWIKDSNCDQIVIELDCMEVFNALGQASSRVSEFGLVLNDCTKLKDRCAMSQTVVLKVGMSCEGCVGAVKRVLGKMEGVESYEVDLKEQKVTVKGQVQPDAVLQTVSKTGKKTTFWDA</sequence>
<feature type="domain" description="HMA" evidence="2">
    <location>
        <begin position="66"/>
        <end position="129"/>
    </location>
</feature>
<dbReference type="KEGG" id="ghi:107922309"/>
<reference evidence="3" key="1">
    <citation type="journal article" date="2020" name="Nat. Genet.">
        <title>Genomic diversifications of five Gossypium allopolyploid species and their impact on cotton improvement.</title>
        <authorList>
            <person name="Chen Z.J."/>
            <person name="Sreedasyam A."/>
            <person name="Ando A."/>
            <person name="Song Q."/>
            <person name="De Santiago L.M."/>
            <person name="Hulse-Kemp A.M."/>
            <person name="Ding M."/>
            <person name="Ye W."/>
            <person name="Kirkbride R.C."/>
            <person name="Jenkins J."/>
            <person name="Plott C."/>
            <person name="Lovell J."/>
            <person name="Lin Y.M."/>
            <person name="Vaughn R."/>
            <person name="Liu B."/>
            <person name="Simpson S."/>
            <person name="Scheffler B.E."/>
            <person name="Wen L."/>
            <person name="Saski C.A."/>
            <person name="Grover C.E."/>
            <person name="Hu G."/>
            <person name="Conover J.L."/>
            <person name="Carlson J.W."/>
            <person name="Shu S."/>
            <person name="Boston L.B."/>
            <person name="Williams M."/>
            <person name="Peterson D.G."/>
            <person name="McGee K."/>
            <person name="Jones D.C."/>
            <person name="Wendel J.F."/>
            <person name="Stelly D.M."/>
            <person name="Grimwood J."/>
            <person name="Schmutz J."/>
        </authorList>
    </citation>
    <scope>NUCLEOTIDE SEQUENCE [LARGE SCALE GENOMIC DNA]</scope>
    <source>
        <strain evidence="3">cv. TM-1</strain>
    </source>
</reference>
<evidence type="ECO:0000259" key="2">
    <source>
        <dbReference type="PROSITE" id="PS50846"/>
    </source>
</evidence>
<dbReference type="RefSeq" id="XP_016707777.2">
    <property type="nucleotide sequence ID" value="XM_016852288.2"/>
</dbReference>
<reference evidence="4" key="2">
    <citation type="submission" date="2025-08" db="UniProtKB">
        <authorList>
            <consortium name="RefSeq"/>
        </authorList>
    </citation>
    <scope>IDENTIFICATION</scope>
</reference>
<evidence type="ECO:0000313" key="3">
    <source>
        <dbReference type="Proteomes" id="UP000818029"/>
    </source>
</evidence>
<gene>
    <name evidence="4" type="primary">LOC107922309</name>
</gene>
<evidence type="ECO:0000313" key="4">
    <source>
        <dbReference type="RefSeq" id="XP_016707777.2"/>
    </source>
</evidence>
<dbReference type="STRING" id="3635.A0A1U8KZG3"/>
<name>A0A1U8KZG3_GOSHI</name>
<dbReference type="InterPro" id="IPR006121">
    <property type="entry name" value="HMA_dom"/>
</dbReference>
<dbReference type="SMR" id="A0A1U8KZG3"/>
<dbReference type="CDD" id="cd00371">
    <property type="entry name" value="HMA"/>
    <property type="match status" value="1"/>
</dbReference>
<keyword evidence="3" id="KW-1185">Reference proteome</keyword>
<dbReference type="Gene3D" id="3.30.70.100">
    <property type="match status" value="1"/>
</dbReference>
<dbReference type="PROSITE" id="PS50846">
    <property type="entry name" value="HMA_2"/>
    <property type="match status" value="1"/>
</dbReference>
<dbReference type="PANTHER" id="PTHR22814:SF287">
    <property type="entry name" value="COPPER TRANSPORT PROTEIN ATX1"/>
    <property type="match status" value="1"/>
</dbReference>
<accession>A0A1U8KZG3</accession>
<evidence type="ECO:0000256" key="1">
    <source>
        <dbReference type="ARBA" id="ARBA00022723"/>
    </source>
</evidence>
<dbReference type="AlphaFoldDB" id="A0A1U8KZG3"/>
<proteinExistence type="predicted"/>
<dbReference type="SUPFAM" id="SSF55008">
    <property type="entry name" value="HMA, heavy metal-associated domain"/>
    <property type="match status" value="1"/>
</dbReference>